<dbReference type="EC" id="3.6.1.17" evidence="2"/>
<dbReference type="GO" id="GO:0110154">
    <property type="term" value="P:RNA decapping"/>
    <property type="evidence" value="ECO:0007669"/>
    <property type="project" value="TreeGrafter"/>
</dbReference>
<dbReference type="GO" id="GO:0016791">
    <property type="term" value="F:phosphatase activity"/>
    <property type="evidence" value="ECO:0007669"/>
    <property type="project" value="TreeGrafter"/>
</dbReference>
<proteinExistence type="predicted"/>
<accession>A0A239SKS7</accession>
<evidence type="ECO:0000259" key="1">
    <source>
        <dbReference type="Pfam" id="PF00149"/>
    </source>
</evidence>
<dbReference type="RefSeq" id="WP_018372934.1">
    <property type="nucleotide sequence ID" value="NZ_LT906439.1"/>
</dbReference>
<dbReference type="GO" id="GO:0005737">
    <property type="term" value="C:cytoplasm"/>
    <property type="evidence" value="ECO:0007669"/>
    <property type="project" value="TreeGrafter"/>
</dbReference>
<dbReference type="GO" id="GO:0008803">
    <property type="term" value="F:bis(5'-nucleosyl)-tetraphosphatase (symmetrical) activity"/>
    <property type="evidence" value="ECO:0007669"/>
    <property type="project" value="TreeGrafter"/>
</dbReference>
<protein>
    <submittedName>
        <fullName evidence="2">Serine/threonine protein phosphatase</fullName>
        <ecNumber evidence="2">3.6.1.17</ecNumber>
    </submittedName>
</protein>
<reference evidence="2 3" key="1">
    <citation type="submission" date="2017-06" db="EMBL/GenBank/DDBJ databases">
        <authorList>
            <consortium name="Pathogen Informatics"/>
        </authorList>
    </citation>
    <scope>NUCLEOTIDE SEQUENCE [LARGE SCALE GENOMIC DNA]</scope>
    <source>
        <strain evidence="2 3">NCTC13788</strain>
    </source>
</reference>
<dbReference type="Proteomes" id="UP000215185">
    <property type="component" value="Chromosome 1"/>
</dbReference>
<dbReference type="AlphaFoldDB" id="A0A239SKS7"/>
<dbReference type="InterPro" id="IPR050126">
    <property type="entry name" value="Ap4A_hydrolase"/>
</dbReference>
<dbReference type="Gene3D" id="3.60.21.10">
    <property type="match status" value="1"/>
</dbReference>
<keyword evidence="3" id="KW-1185">Reference proteome</keyword>
<dbReference type="PANTHER" id="PTHR42850">
    <property type="entry name" value="METALLOPHOSPHOESTERASE"/>
    <property type="match status" value="1"/>
</dbReference>
<dbReference type="PANTHER" id="PTHR42850:SF4">
    <property type="entry name" value="ZINC-DEPENDENT ENDOPOLYPHOSPHATASE"/>
    <property type="match status" value="1"/>
</dbReference>
<dbReference type="STRING" id="1123308.GCA_000380085_00370"/>
<dbReference type="KEGG" id="smen:SAMEA4412692_0038"/>
<dbReference type="EMBL" id="LT906439">
    <property type="protein sequence ID" value="SNU86007.1"/>
    <property type="molecule type" value="Genomic_DNA"/>
</dbReference>
<dbReference type="eggNOG" id="COG0639">
    <property type="taxonomic scope" value="Bacteria"/>
</dbReference>
<dbReference type="Pfam" id="PF00149">
    <property type="entry name" value="Metallophos"/>
    <property type="match status" value="1"/>
</dbReference>
<sequence length="247" mass="28395">MKEKWFVVGDVHGEYDLLEKLLLHWDEEEQDLVFLGDLADRGPKSKDCLLTVMDLVTSGRAHCVKGNHEVLLLNWLKEPDLRFANYISNGGKETIEDLLYQGAVDELSPEELSAMILRDYTDLIDFLEKLPFYVESDFCIGVHAGINLDTDDWRQTSERDFAWMREEFYNHPKVPEKLVVFGHTPVQYLHQNQSATQVWCGLNRIDIDGGAVYHGALHGVVISHRGIEADYQIFHPKHNWSSAKVEI</sequence>
<dbReference type="GO" id="GO:0004081">
    <property type="term" value="F:bis(5'-nucleosyl)-tetraphosphatase (asymmetrical) activity"/>
    <property type="evidence" value="ECO:0007669"/>
    <property type="project" value="UniProtKB-EC"/>
</dbReference>
<evidence type="ECO:0000313" key="3">
    <source>
        <dbReference type="Proteomes" id="UP000215185"/>
    </source>
</evidence>
<dbReference type="OrthoDB" id="384253at2"/>
<organism evidence="2 3">
    <name type="scientific">Streptococcus merionis</name>
    <dbReference type="NCBI Taxonomy" id="400065"/>
    <lineage>
        <taxon>Bacteria</taxon>
        <taxon>Bacillati</taxon>
        <taxon>Bacillota</taxon>
        <taxon>Bacilli</taxon>
        <taxon>Lactobacillales</taxon>
        <taxon>Streptococcaceae</taxon>
        <taxon>Streptococcus</taxon>
    </lineage>
</organism>
<name>A0A239SKS7_9STRE</name>
<dbReference type="InterPro" id="IPR029052">
    <property type="entry name" value="Metallo-depent_PP-like"/>
</dbReference>
<gene>
    <name evidence="2" type="primary">prpE</name>
    <name evidence="2" type="ORF">SAMEA4412692_00038</name>
</gene>
<dbReference type="InterPro" id="IPR004843">
    <property type="entry name" value="Calcineurin-like_PHP"/>
</dbReference>
<feature type="domain" description="Calcineurin-like phosphoesterase" evidence="1">
    <location>
        <begin position="7"/>
        <end position="190"/>
    </location>
</feature>
<dbReference type="SUPFAM" id="SSF56300">
    <property type="entry name" value="Metallo-dependent phosphatases"/>
    <property type="match status" value="1"/>
</dbReference>
<evidence type="ECO:0000313" key="2">
    <source>
        <dbReference type="EMBL" id="SNU86007.1"/>
    </source>
</evidence>
<keyword evidence="2" id="KW-0378">Hydrolase</keyword>